<feature type="transmembrane region" description="Helical" evidence="8">
    <location>
        <begin position="258"/>
        <end position="279"/>
    </location>
</feature>
<dbReference type="InParanoid" id="A0A7G1GC85"/>
<evidence type="ECO:0000256" key="8">
    <source>
        <dbReference type="SAM" id="Phobius"/>
    </source>
</evidence>
<dbReference type="SUPFAM" id="SSF90123">
    <property type="entry name" value="ABC transporter transmembrane region"/>
    <property type="match status" value="1"/>
</dbReference>
<dbReference type="InterPro" id="IPR017871">
    <property type="entry name" value="ABC_transporter-like_CS"/>
</dbReference>
<dbReference type="FunFam" id="3.40.50.300:FF:000287">
    <property type="entry name" value="Multidrug ABC transporter ATP-binding protein"/>
    <property type="match status" value="1"/>
</dbReference>
<keyword evidence="4" id="KW-0547">Nucleotide-binding</keyword>
<dbReference type="GO" id="GO:0005886">
    <property type="term" value="C:plasma membrane"/>
    <property type="evidence" value="ECO:0007669"/>
    <property type="project" value="UniProtKB-SubCell"/>
</dbReference>
<dbReference type="AlphaFoldDB" id="A0A7G1GC85"/>
<feature type="domain" description="ABC transporter" evidence="9">
    <location>
        <begin position="351"/>
        <end position="585"/>
    </location>
</feature>
<dbReference type="Gene3D" id="3.40.50.300">
    <property type="entry name" value="P-loop containing nucleotide triphosphate hydrolases"/>
    <property type="match status" value="1"/>
</dbReference>
<dbReference type="SUPFAM" id="SSF52540">
    <property type="entry name" value="P-loop containing nucleoside triphosphate hydrolases"/>
    <property type="match status" value="1"/>
</dbReference>
<keyword evidence="5 11" id="KW-0067">ATP-binding</keyword>
<keyword evidence="12" id="KW-1185">Reference proteome</keyword>
<dbReference type="PANTHER" id="PTHR43394">
    <property type="entry name" value="ATP-DEPENDENT PERMEASE MDL1, MITOCHONDRIAL"/>
    <property type="match status" value="1"/>
</dbReference>
<sequence>MAKNAIKQDEFLKHRSKFEIIMRLANYMKPFKLSVFTITVFMIFVMAINLLNPYLLKVAIDKYIKANDIYGLLKIGMIMIGLNFFALIISKLRVTMMGKMTNRIVVNIRRELYSHIQKLSFSFFDDRPVGKILARVIGDVKSLEQFFSNSVKQFIPEILRIVFVTIIMFSMNFKLALVSISILPLLFIGLFTIEILSRKRWDLFRKKKSNLNAYTHENFSGIRVVQSFVAEEKAINSYNNFVDEMTNSFIKAVKLQDLFWGMVQLSWGLGMVIVYFYSVKMIDEKSITIGTLVAFTWYISMFWRPIMNIANFYNTLVTSFSAADRIFEILEIEPNIKDYSTNKMKKINGEVEFKNVSFEYETGIPVLHKVNFKVNAGEVIALVGPTGAGKTTIINLLSRFYDVTSGKILVDGVDIKTVELESFRSQMGIMLQDTFLFSESIKENIKYGKLNATDEEIIKVAKIVGIHDYIMSLEKGYDTNVNERGTRLSVGQRQLISLARALLADPKILILDEATSNIDTHTEKLVQEGIKKLLKNRTSFVIAHRLSTIRDADRIMYIDKGKIVESGTHDELIEKRGYYYNLYMSQFEFIAKGV</sequence>
<feature type="transmembrane region" description="Helical" evidence="8">
    <location>
        <begin position="177"/>
        <end position="197"/>
    </location>
</feature>
<evidence type="ECO:0000259" key="9">
    <source>
        <dbReference type="PROSITE" id="PS50893"/>
    </source>
</evidence>
<dbReference type="PROSITE" id="PS50929">
    <property type="entry name" value="ABC_TM1F"/>
    <property type="match status" value="1"/>
</dbReference>
<dbReference type="InterPro" id="IPR036640">
    <property type="entry name" value="ABC1_TM_sf"/>
</dbReference>
<evidence type="ECO:0000256" key="4">
    <source>
        <dbReference type="ARBA" id="ARBA00022741"/>
    </source>
</evidence>
<feature type="domain" description="ABC transmembrane type-1" evidence="10">
    <location>
        <begin position="36"/>
        <end position="318"/>
    </location>
</feature>
<keyword evidence="7 8" id="KW-0472">Membrane</keyword>
<dbReference type="GO" id="GO:0016887">
    <property type="term" value="F:ATP hydrolysis activity"/>
    <property type="evidence" value="ECO:0007669"/>
    <property type="project" value="InterPro"/>
</dbReference>
<comment type="subcellular location">
    <subcellularLocation>
        <location evidence="1">Cell membrane</location>
        <topology evidence="1">Multi-pass membrane protein</topology>
    </subcellularLocation>
</comment>
<dbReference type="Proteomes" id="UP000516361">
    <property type="component" value="Chromosome"/>
</dbReference>
<dbReference type="InterPro" id="IPR011527">
    <property type="entry name" value="ABC1_TM_dom"/>
</dbReference>
<keyword evidence="3 8" id="KW-0812">Transmembrane</keyword>
<name>A0A7G1GC85_9BACT</name>
<keyword evidence="6 8" id="KW-1133">Transmembrane helix</keyword>
<accession>A0A7G1GC85</accession>
<dbReference type="SMART" id="SM00382">
    <property type="entry name" value="AAA"/>
    <property type="match status" value="1"/>
</dbReference>
<dbReference type="Gene3D" id="1.20.1560.10">
    <property type="entry name" value="ABC transporter type 1, transmembrane domain"/>
    <property type="match status" value="1"/>
</dbReference>
<dbReference type="GO" id="GO:0005524">
    <property type="term" value="F:ATP binding"/>
    <property type="evidence" value="ECO:0007669"/>
    <property type="project" value="UniProtKB-KW"/>
</dbReference>
<evidence type="ECO:0000256" key="1">
    <source>
        <dbReference type="ARBA" id="ARBA00004651"/>
    </source>
</evidence>
<evidence type="ECO:0000256" key="7">
    <source>
        <dbReference type="ARBA" id="ARBA00023136"/>
    </source>
</evidence>
<evidence type="ECO:0000256" key="2">
    <source>
        <dbReference type="ARBA" id="ARBA00022448"/>
    </source>
</evidence>
<gene>
    <name evidence="11" type="ORF">OSSY52_20600</name>
</gene>
<dbReference type="PANTHER" id="PTHR43394:SF1">
    <property type="entry name" value="ATP-BINDING CASSETTE SUB-FAMILY B MEMBER 10, MITOCHONDRIAL"/>
    <property type="match status" value="1"/>
</dbReference>
<dbReference type="KEGG" id="ocy:OSSY52_20600"/>
<dbReference type="PROSITE" id="PS00211">
    <property type="entry name" value="ABC_TRANSPORTER_1"/>
    <property type="match status" value="1"/>
</dbReference>
<evidence type="ECO:0000256" key="6">
    <source>
        <dbReference type="ARBA" id="ARBA00022989"/>
    </source>
</evidence>
<proteinExistence type="predicted"/>
<dbReference type="RefSeq" id="WP_190614784.1">
    <property type="nucleotide sequence ID" value="NZ_AP018712.1"/>
</dbReference>
<evidence type="ECO:0000259" key="10">
    <source>
        <dbReference type="PROSITE" id="PS50929"/>
    </source>
</evidence>
<evidence type="ECO:0000313" key="11">
    <source>
        <dbReference type="EMBL" id="BBE31919.1"/>
    </source>
</evidence>
<dbReference type="GO" id="GO:0015421">
    <property type="term" value="F:ABC-type oligopeptide transporter activity"/>
    <property type="evidence" value="ECO:0007669"/>
    <property type="project" value="TreeGrafter"/>
</dbReference>
<dbReference type="Pfam" id="PF00664">
    <property type="entry name" value="ABC_membrane"/>
    <property type="match status" value="1"/>
</dbReference>
<evidence type="ECO:0000313" key="12">
    <source>
        <dbReference type="Proteomes" id="UP000516361"/>
    </source>
</evidence>
<feature type="transmembrane region" description="Helical" evidence="8">
    <location>
        <begin position="31"/>
        <end position="51"/>
    </location>
</feature>
<dbReference type="Pfam" id="PF00005">
    <property type="entry name" value="ABC_tran"/>
    <property type="match status" value="1"/>
</dbReference>
<evidence type="ECO:0000256" key="3">
    <source>
        <dbReference type="ARBA" id="ARBA00022692"/>
    </source>
</evidence>
<dbReference type="CDD" id="cd18545">
    <property type="entry name" value="ABC_6TM_YknV_like"/>
    <property type="match status" value="1"/>
</dbReference>
<keyword evidence="2" id="KW-0813">Transport</keyword>
<evidence type="ECO:0000256" key="5">
    <source>
        <dbReference type="ARBA" id="ARBA00022840"/>
    </source>
</evidence>
<dbReference type="PROSITE" id="PS50893">
    <property type="entry name" value="ABC_TRANSPORTER_2"/>
    <property type="match status" value="1"/>
</dbReference>
<protein>
    <submittedName>
        <fullName evidence="11">Multidrug ABC transporter ATP-binding protein</fullName>
    </submittedName>
</protein>
<dbReference type="InterPro" id="IPR003593">
    <property type="entry name" value="AAA+_ATPase"/>
</dbReference>
<dbReference type="FunCoup" id="A0A7G1GC85">
    <property type="interactions" value="300"/>
</dbReference>
<dbReference type="InterPro" id="IPR027417">
    <property type="entry name" value="P-loop_NTPase"/>
</dbReference>
<dbReference type="InterPro" id="IPR003439">
    <property type="entry name" value="ABC_transporter-like_ATP-bd"/>
</dbReference>
<dbReference type="EMBL" id="AP018712">
    <property type="protein sequence ID" value="BBE31919.1"/>
    <property type="molecule type" value="Genomic_DNA"/>
</dbReference>
<feature type="transmembrane region" description="Helical" evidence="8">
    <location>
        <begin position="285"/>
        <end position="303"/>
    </location>
</feature>
<reference evidence="11 12" key="1">
    <citation type="submission" date="2018-06" db="EMBL/GenBank/DDBJ databases">
        <title>Genome sequencing of Oceanotoga sp. sy52.</title>
        <authorList>
            <person name="Mori K."/>
        </authorList>
    </citation>
    <scope>NUCLEOTIDE SEQUENCE [LARGE SCALE GENOMIC DNA]</scope>
    <source>
        <strain evidence="12">sy52</strain>
    </source>
</reference>
<feature type="transmembrane region" description="Helical" evidence="8">
    <location>
        <begin position="71"/>
        <end position="90"/>
    </location>
</feature>
<organism evidence="11 12">
    <name type="scientific">Tepiditoga spiralis</name>
    <dbReference type="NCBI Taxonomy" id="2108365"/>
    <lineage>
        <taxon>Bacteria</taxon>
        <taxon>Thermotogati</taxon>
        <taxon>Thermotogota</taxon>
        <taxon>Thermotogae</taxon>
        <taxon>Petrotogales</taxon>
        <taxon>Petrotogaceae</taxon>
        <taxon>Tepiditoga</taxon>
    </lineage>
</organism>
<dbReference type="InterPro" id="IPR039421">
    <property type="entry name" value="Type_1_exporter"/>
</dbReference>